<reference evidence="2 3" key="1">
    <citation type="journal article" date="2023" name="Arcadia Sci">
        <title>De novo assembly of a long-read Amblyomma americanum tick genome.</title>
        <authorList>
            <person name="Chou S."/>
            <person name="Poskanzer K.E."/>
            <person name="Rollins M."/>
            <person name="Thuy-Boun P.S."/>
        </authorList>
    </citation>
    <scope>NUCLEOTIDE SEQUENCE [LARGE SCALE GENOMIC DNA]</scope>
    <source>
        <strain evidence="2">F_SG_1</strain>
        <tissue evidence="2">Salivary glands</tissue>
    </source>
</reference>
<sequence>MDKWQKRQRASADVDSLLQYAKDLHNVFHASEESRDRIPQLLKLESHMDRIIRAEGLSEGVQGDVLTVLKVPIALATTITPNISTDTWLAYLNEFLSPHRVQATDNVLVDDVDLALSMNQIFGDFSNDDVLYTLGWWFAQHFAVFASLDGGLASYGSMSLAQSNRPMDCYALTESRFRRQLFAERTQASLGKGGMRQAAQLLAHIRNTTAALLRSMPWFDEEAREEAVAIVEATQFEPWTSEFRLNTAGSSLPPRRGPGKRREAAIANAGEAASFVFTTPGHLIESSQATM</sequence>
<dbReference type="AlphaFoldDB" id="A0AAQ4F119"/>
<organism evidence="2 3">
    <name type="scientific">Amblyomma americanum</name>
    <name type="common">Lone star tick</name>
    <dbReference type="NCBI Taxonomy" id="6943"/>
    <lineage>
        <taxon>Eukaryota</taxon>
        <taxon>Metazoa</taxon>
        <taxon>Ecdysozoa</taxon>
        <taxon>Arthropoda</taxon>
        <taxon>Chelicerata</taxon>
        <taxon>Arachnida</taxon>
        <taxon>Acari</taxon>
        <taxon>Parasitiformes</taxon>
        <taxon>Ixodida</taxon>
        <taxon>Ixodoidea</taxon>
        <taxon>Ixodidae</taxon>
        <taxon>Amblyomminae</taxon>
        <taxon>Amblyomma</taxon>
    </lineage>
</organism>
<comment type="caution">
    <text evidence="2">The sequence shown here is derived from an EMBL/GenBank/DDBJ whole genome shotgun (WGS) entry which is preliminary data.</text>
</comment>
<dbReference type="GO" id="GO:0006508">
    <property type="term" value="P:proteolysis"/>
    <property type="evidence" value="ECO:0007669"/>
    <property type="project" value="InterPro"/>
</dbReference>
<dbReference type="Gene3D" id="3.40.390.10">
    <property type="entry name" value="Collagenase (Catalytic Domain)"/>
    <property type="match status" value="1"/>
</dbReference>
<dbReference type="SUPFAM" id="SSF55486">
    <property type="entry name" value="Metalloproteases ('zincins'), catalytic domain"/>
    <property type="match status" value="1"/>
</dbReference>
<dbReference type="InterPro" id="IPR008753">
    <property type="entry name" value="Peptidase_M13_N"/>
</dbReference>
<dbReference type="GO" id="GO:0008237">
    <property type="term" value="F:metallopeptidase activity"/>
    <property type="evidence" value="ECO:0007669"/>
    <property type="project" value="InterPro"/>
</dbReference>
<name>A0AAQ4F119_AMBAM</name>
<accession>A0AAQ4F119</accession>
<protein>
    <recommendedName>
        <fullName evidence="1">Peptidase M13 N-terminal domain-containing protein</fullName>
    </recommendedName>
</protein>
<evidence type="ECO:0000313" key="2">
    <source>
        <dbReference type="EMBL" id="KAK8780669.1"/>
    </source>
</evidence>
<keyword evidence="3" id="KW-1185">Reference proteome</keyword>
<dbReference type="Gene3D" id="1.10.1380.10">
    <property type="entry name" value="Neutral endopeptidase , domain2"/>
    <property type="match status" value="1"/>
</dbReference>
<dbReference type="EMBL" id="JARKHS020008552">
    <property type="protein sequence ID" value="KAK8780669.1"/>
    <property type="molecule type" value="Genomic_DNA"/>
</dbReference>
<gene>
    <name evidence="2" type="ORF">V5799_017991</name>
</gene>
<dbReference type="Pfam" id="PF05649">
    <property type="entry name" value="Peptidase_M13_N"/>
    <property type="match status" value="1"/>
</dbReference>
<dbReference type="InterPro" id="IPR024079">
    <property type="entry name" value="MetalloPept_cat_dom_sf"/>
</dbReference>
<evidence type="ECO:0000259" key="1">
    <source>
        <dbReference type="Pfam" id="PF05649"/>
    </source>
</evidence>
<proteinExistence type="predicted"/>
<dbReference type="Proteomes" id="UP001321473">
    <property type="component" value="Unassembled WGS sequence"/>
</dbReference>
<feature type="domain" description="Peptidase M13 N-terminal" evidence="1">
    <location>
        <begin position="10"/>
        <end position="233"/>
    </location>
</feature>
<dbReference type="InterPro" id="IPR042089">
    <property type="entry name" value="Peptidase_M13_dom_2"/>
</dbReference>
<evidence type="ECO:0000313" key="3">
    <source>
        <dbReference type="Proteomes" id="UP001321473"/>
    </source>
</evidence>